<reference evidence="1 2" key="1">
    <citation type="submission" date="2024-01" db="EMBL/GenBank/DDBJ databases">
        <authorList>
            <person name="Waweru B."/>
        </authorList>
    </citation>
    <scope>NUCLEOTIDE SEQUENCE [LARGE SCALE GENOMIC DNA]</scope>
</reference>
<protein>
    <recommendedName>
        <fullName evidence="3">Ribosomal protein S4</fullName>
    </recommendedName>
</protein>
<keyword evidence="2" id="KW-1185">Reference proteome</keyword>
<dbReference type="Proteomes" id="UP001314170">
    <property type="component" value="Unassembled WGS sequence"/>
</dbReference>
<dbReference type="EMBL" id="CAWUPB010001159">
    <property type="protein sequence ID" value="CAK7339854.1"/>
    <property type="molecule type" value="Genomic_DNA"/>
</dbReference>
<evidence type="ECO:0000313" key="1">
    <source>
        <dbReference type="EMBL" id="CAK7339854.1"/>
    </source>
</evidence>
<gene>
    <name evidence="1" type="ORF">DCAF_LOCUS14930</name>
</gene>
<sequence length="115" mass="12989">MAYESAARRSKGVGRKRIKRLFGPIVYDTTTLTTTSNHVLSNGDTNIAHPLPHPLQARHLLNLKPLIKSRGYYSSISLKRERAKHRQPHLNPLPLSKKKNSQALLEISPITLLHL</sequence>
<proteinExistence type="predicted"/>
<accession>A0AAV1RT45</accession>
<comment type="caution">
    <text evidence="1">The sequence shown here is derived from an EMBL/GenBank/DDBJ whole genome shotgun (WGS) entry which is preliminary data.</text>
</comment>
<evidence type="ECO:0008006" key="3">
    <source>
        <dbReference type="Google" id="ProtNLM"/>
    </source>
</evidence>
<organism evidence="1 2">
    <name type="scientific">Dovyalis caffra</name>
    <dbReference type="NCBI Taxonomy" id="77055"/>
    <lineage>
        <taxon>Eukaryota</taxon>
        <taxon>Viridiplantae</taxon>
        <taxon>Streptophyta</taxon>
        <taxon>Embryophyta</taxon>
        <taxon>Tracheophyta</taxon>
        <taxon>Spermatophyta</taxon>
        <taxon>Magnoliopsida</taxon>
        <taxon>eudicotyledons</taxon>
        <taxon>Gunneridae</taxon>
        <taxon>Pentapetalae</taxon>
        <taxon>rosids</taxon>
        <taxon>fabids</taxon>
        <taxon>Malpighiales</taxon>
        <taxon>Salicaceae</taxon>
        <taxon>Flacourtieae</taxon>
        <taxon>Dovyalis</taxon>
    </lineage>
</organism>
<name>A0AAV1RT45_9ROSI</name>
<dbReference type="AlphaFoldDB" id="A0AAV1RT45"/>
<evidence type="ECO:0000313" key="2">
    <source>
        <dbReference type="Proteomes" id="UP001314170"/>
    </source>
</evidence>